<evidence type="ECO:0000313" key="2">
    <source>
        <dbReference type="Proteomes" id="UP000766486"/>
    </source>
</evidence>
<organism evidence="1 2">
    <name type="scientific">Bionectria ochroleuca</name>
    <name type="common">Gliocladium roseum</name>
    <dbReference type="NCBI Taxonomy" id="29856"/>
    <lineage>
        <taxon>Eukaryota</taxon>
        <taxon>Fungi</taxon>
        <taxon>Dikarya</taxon>
        <taxon>Ascomycota</taxon>
        <taxon>Pezizomycotina</taxon>
        <taxon>Sordariomycetes</taxon>
        <taxon>Hypocreomycetidae</taxon>
        <taxon>Hypocreales</taxon>
        <taxon>Bionectriaceae</taxon>
        <taxon>Clonostachys</taxon>
    </lineage>
</organism>
<name>A0ABY6U2N6_BIOOC</name>
<protein>
    <submittedName>
        <fullName evidence="1">Uncharacterized protein</fullName>
    </submittedName>
</protein>
<dbReference type="EMBL" id="CABFNS010000719">
    <property type="protein sequence ID" value="VUC24351.1"/>
    <property type="molecule type" value="Genomic_DNA"/>
</dbReference>
<reference evidence="1 2" key="1">
    <citation type="submission" date="2019-06" db="EMBL/GenBank/DDBJ databases">
        <authorList>
            <person name="Broberg M."/>
        </authorList>
    </citation>
    <scope>NUCLEOTIDE SEQUENCE [LARGE SCALE GENOMIC DNA]</scope>
</reference>
<proteinExistence type="predicted"/>
<accession>A0ABY6U2N6</accession>
<feature type="non-terminal residue" evidence="1">
    <location>
        <position position="1"/>
    </location>
</feature>
<keyword evidence="2" id="KW-1185">Reference proteome</keyword>
<dbReference type="Proteomes" id="UP000766486">
    <property type="component" value="Unassembled WGS sequence"/>
</dbReference>
<evidence type="ECO:0000313" key="1">
    <source>
        <dbReference type="EMBL" id="VUC24351.1"/>
    </source>
</evidence>
<gene>
    <name evidence="1" type="ORF">CLO192961_LOCUS139089</name>
</gene>
<comment type="caution">
    <text evidence="1">The sequence shown here is derived from an EMBL/GenBank/DDBJ whole genome shotgun (WGS) entry which is preliminary data.</text>
</comment>
<sequence length="130" mass="14336">CLTRHPNLTIFLCPDTILLSRMTLSAEVLRGMNTPPSRFAVQVGSKMGTTFLSAHFYSYSQFRATAASTRAACQPTCISTYFWRLGRDISFQDLGRGLESSSWDQFRNKPALRPTGTAIAGGLPMDAHNT</sequence>